<accession>A0AAE1DTG6</accession>
<comment type="caution">
    <text evidence="2">The sequence shown here is derived from an EMBL/GenBank/DDBJ whole genome shotgun (WGS) entry which is preliminary data.</text>
</comment>
<sequence length="73" mass="7794">MLSEHGALISGFRSRRVKSVLSPPSRQHCSPFSGSPLLVQPNSSSLATRSTADAQATTLAQSQSRIARSKLKD</sequence>
<protein>
    <submittedName>
        <fullName evidence="2">Uncharacterized protein</fullName>
    </submittedName>
</protein>
<evidence type="ECO:0000313" key="2">
    <source>
        <dbReference type="EMBL" id="KAK3781033.1"/>
    </source>
</evidence>
<dbReference type="EMBL" id="JAWDGP010002673">
    <property type="protein sequence ID" value="KAK3781033.1"/>
    <property type="molecule type" value="Genomic_DNA"/>
</dbReference>
<feature type="region of interest" description="Disordered" evidence="1">
    <location>
        <begin position="1"/>
        <end position="73"/>
    </location>
</feature>
<proteinExistence type="predicted"/>
<feature type="compositionally biased region" description="Polar residues" evidence="1">
    <location>
        <begin position="22"/>
        <end position="33"/>
    </location>
</feature>
<evidence type="ECO:0000313" key="3">
    <source>
        <dbReference type="Proteomes" id="UP001283361"/>
    </source>
</evidence>
<gene>
    <name evidence="2" type="ORF">RRG08_046337</name>
</gene>
<keyword evidence="3" id="KW-1185">Reference proteome</keyword>
<organism evidence="2 3">
    <name type="scientific">Elysia crispata</name>
    <name type="common">lettuce slug</name>
    <dbReference type="NCBI Taxonomy" id="231223"/>
    <lineage>
        <taxon>Eukaryota</taxon>
        <taxon>Metazoa</taxon>
        <taxon>Spiralia</taxon>
        <taxon>Lophotrochozoa</taxon>
        <taxon>Mollusca</taxon>
        <taxon>Gastropoda</taxon>
        <taxon>Heterobranchia</taxon>
        <taxon>Euthyneura</taxon>
        <taxon>Panpulmonata</taxon>
        <taxon>Sacoglossa</taxon>
        <taxon>Placobranchoidea</taxon>
        <taxon>Plakobranchidae</taxon>
        <taxon>Elysia</taxon>
    </lineage>
</organism>
<dbReference type="Proteomes" id="UP001283361">
    <property type="component" value="Unassembled WGS sequence"/>
</dbReference>
<reference evidence="2" key="1">
    <citation type="journal article" date="2023" name="G3 (Bethesda)">
        <title>A reference genome for the long-term kleptoplast-retaining sea slug Elysia crispata morphotype clarki.</title>
        <authorList>
            <person name="Eastman K.E."/>
            <person name="Pendleton A.L."/>
            <person name="Shaikh M.A."/>
            <person name="Suttiyut T."/>
            <person name="Ogas R."/>
            <person name="Tomko P."/>
            <person name="Gavelis G."/>
            <person name="Widhalm J.R."/>
            <person name="Wisecaver J.H."/>
        </authorList>
    </citation>
    <scope>NUCLEOTIDE SEQUENCE</scope>
    <source>
        <strain evidence="2">ECLA1</strain>
    </source>
</reference>
<dbReference type="AlphaFoldDB" id="A0AAE1DTG6"/>
<feature type="compositionally biased region" description="Polar residues" evidence="1">
    <location>
        <begin position="40"/>
        <end position="66"/>
    </location>
</feature>
<evidence type="ECO:0000256" key="1">
    <source>
        <dbReference type="SAM" id="MobiDB-lite"/>
    </source>
</evidence>
<name>A0AAE1DTG6_9GAST</name>